<dbReference type="PANTHER" id="PTHR34378:SF1">
    <property type="entry name" value="GLUTAMATE--CYSTEINE LIGASE, CHLOROPLASTIC"/>
    <property type="match status" value="1"/>
</dbReference>
<keyword evidence="7" id="KW-1185">Reference proteome</keyword>
<dbReference type="Pfam" id="PF04107">
    <property type="entry name" value="GCS2"/>
    <property type="match status" value="1"/>
</dbReference>
<dbReference type="Gene3D" id="3.30.590.20">
    <property type="match status" value="1"/>
</dbReference>
<evidence type="ECO:0000313" key="7">
    <source>
        <dbReference type="Proteomes" id="UP000823521"/>
    </source>
</evidence>
<reference evidence="6 7" key="1">
    <citation type="submission" date="2019-12" db="EMBL/GenBank/DDBJ databases">
        <title>Whole genome sequencing of endophytic Actinobacterium Micromonospora sp. MPMI6T.</title>
        <authorList>
            <person name="Evv R."/>
            <person name="Podile A.R."/>
        </authorList>
    </citation>
    <scope>NUCLEOTIDE SEQUENCE [LARGE SCALE GENOMIC DNA]</scope>
    <source>
        <strain evidence="6 7">MPMI6</strain>
    </source>
</reference>
<accession>A0ABS3W0R0</accession>
<dbReference type="InterPro" id="IPR014746">
    <property type="entry name" value="Gln_synth/guanido_kin_cat_dom"/>
</dbReference>
<sequence>PTTDDLDYHLSTLFPPVRPRGYLEVRYLDAQPGRAWLTPVAVLAALFADPTTVAEVTATCLPVADRWGDAARHGLADPALSRVAATVLGLALRHLDRTGLPTDRRTEISDDLRRRIAAAERGHR</sequence>
<organism evidence="6 7">
    <name type="scientific">Micromonospora echinofusca</name>
    <dbReference type="NCBI Taxonomy" id="47858"/>
    <lineage>
        <taxon>Bacteria</taxon>
        <taxon>Bacillati</taxon>
        <taxon>Actinomycetota</taxon>
        <taxon>Actinomycetes</taxon>
        <taxon>Micromonosporales</taxon>
        <taxon>Micromonosporaceae</taxon>
        <taxon>Micromonospora</taxon>
    </lineage>
</organism>
<dbReference type="RefSeq" id="WP_244454457.1">
    <property type="nucleotide sequence ID" value="NZ_WVUH01000465.1"/>
</dbReference>
<dbReference type="InterPro" id="IPR035434">
    <property type="entry name" value="GCL_bact_plant"/>
</dbReference>
<dbReference type="GO" id="GO:0016874">
    <property type="term" value="F:ligase activity"/>
    <property type="evidence" value="ECO:0007669"/>
    <property type="project" value="UniProtKB-KW"/>
</dbReference>
<gene>
    <name evidence="6" type="ORF">GSF22_30900</name>
</gene>
<evidence type="ECO:0000256" key="1">
    <source>
        <dbReference type="ARBA" id="ARBA00012220"/>
    </source>
</evidence>
<dbReference type="EMBL" id="WVUH01000465">
    <property type="protein sequence ID" value="MBO4210369.1"/>
    <property type="molecule type" value="Genomic_DNA"/>
</dbReference>
<comment type="catalytic activity">
    <reaction evidence="5">
        <text>L-cysteine + L-glutamate + ATP = gamma-L-glutamyl-L-cysteine + ADP + phosphate + H(+)</text>
        <dbReference type="Rhea" id="RHEA:13285"/>
        <dbReference type="ChEBI" id="CHEBI:15378"/>
        <dbReference type="ChEBI" id="CHEBI:29985"/>
        <dbReference type="ChEBI" id="CHEBI:30616"/>
        <dbReference type="ChEBI" id="CHEBI:35235"/>
        <dbReference type="ChEBI" id="CHEBI:43474"/>
        <dbReference type="ChEBI" id="CHEBI:58173"/>
        <dbReference type="ChEBI" id="CHEBI:456216"/>
        <dbReference type="EC" id="6.3.2.2"/>
    </reaction>
</comment>
<evidence type="ECO:0000256" key="2">
    <source>
        <dbReference type="ARBA" id="ARBA00022598"/>
    </source>
</evidence>
<dbReference type="PANTHER" id="PTHR34378">
    <property type="entry name" value="GLUTAMATE--CYSTEINE LIGASE, CHLOROPLASTIC"/>
    <property type="match status" value="1"/>
</dbReference>
<keyword evidence="2 6" id="KW-0436">Ligase</keyword>
<dbReference type="EC" id="6.3.2.2" evidence="1"/>
<evidence type="ECO:0000313" key="6">
    <source>
        <dbReference type="EMBL" id="MBO4210369.1"/>
    </source>
</evidence>
<keyword evidence="3" id="KW-0547">Nucleotide-binding</keyword>
<dbReference type="SUPFAM" id="SSF55931">
    <property type="entry name" value="Glutamine synthetase/guanido kinase"/>
    <property type="match status" value="1"/>
</dbReference>
<dbReference type="InterPro" id="IPR006336">
    <property type="entry name" value="GCS2"/>
</dbReference>
<protein>
    <recommendedName>
        <fullName evidence="1">glutamate--cysteine ligase</fullName>
        <ecNumber evidence="1">6.3.2.2</ecNumber>
    </recommendedName>
</protein>
<evidence type="ECO:0000256" key="4">
    <source>
        <dbReference type="ARBA" id="ARBA00022840"/>
    </source>
</evidence>
<comment type="caution">
    <text evidence="6">The sequence shown here is derived from an EMBL/GenBank/DDBJ whole genome shotgun (WGS) entry which is preliminary data.</text>
</comment>
<evidence type="ECO:0000256" key="5">
    <source>
        <dbReference type="ARBA" id="ARBA00048819"/>
    </source>
</evidence>
<proteinExistence type="predicted"/>
<keyword evidence="4" id="KW-0067">ATP-binding</keyword>
<dbReference type="Proteomes" id="UP000823521">
    <property type="component" value="Unassembled WGS sequence"/>
</dbReference>
<feature type="non-terminal residue" evidence="6">
    <location>
        <position position="1"/>
    </location>
</feature>
<evidence type="ECO:0000256" key="3">
    <source>
        <dbReference type="ARBA" id="ARBA00022741"/>
    </source>
</evidence>
<name>A0ABS3W0R0_MICEH</name>